<evidence type="ECO:0000256" key="1">
    <source>
        <dbReference type="SAM" id="SignalP"/>
    </source>
</evidence>
<dbReference type="AlphaFoldDB" id="A0A0K6H3D8"/>
<dbReference type="OrthoDB" id="5772064at2"/>
<dbReference type="Proteomes" id="UP000182598">
    <property type="component" value="Unassembled WGS sequence"/>
</dbReference>
<dbReference type="RefSeq" id="WP_055438900.1">
    <property type="nucleotide sequence ID" value="NZ_CYHB01000003.1"/>
</dbReference>
<protein>
    <submittedName>
        <fullName evidence="2">Uncharacterized protein</fullName>
    </submittedName>
</protein>
<sequence>MKLSFMSVMVATGFVLISATSAYAWQNDQAKTVSECEALMKNSEHVDSHAICQAPEQSVTWGGWFSGKSRSTQFHFLDLFELLFGSGESKQRDYNRPISG</sequence>
<feature type="chain" id="PRO_5005503735" evidence="1">
    <location>
        <begin position="25"/>
        <end position="100"/>
    </location>
</feature>
<keyword evidence="3" id="KW-1185">Reference proteome</keyword>
<evidence type="ECO:0000313" key="2">
    <source>
        <dbReference type="EMBL" id="CUA85507.1"/>
    </source>
</evidence>
<feature type="signal peptide" evidence="1">
    <location>
        <begin position="1"/>
        <end position="24"/>
    </location>
</feature>
<dbReference type="EMBL" id="CYHB01000003">
    <property type="protein sequence ID" value="CUA85507.1"/>
    <property type="molecule type" value="Genomic_DNA"/>
</dbReference>
<evidence type="ECO:0000313" key="3">
    <source>
        <dbReference type="Proteomes" id="UP000182598"/>
    </source>
</evidence>
<proteinExistence type="predicted"/>
<keyword evidence="1" id="KW-0732">Signal</keyword>
<reference evidence="3" key="1">
    <citation type="submission" date="2015-08" db="EMBL/GenBank/DDBJ databases">
        <authorList>
            <person name="Varghese N."/>
        </authorList>
    </citation>
    <scope>NUCLEOTIDE SEQUENCE [LARGE SCALE GENOMIC DNA]</scope>
    <source>
        <strain evidence="3">DSM 27808</strain>
    </source>
</reference>
<accession>A0A0K6H3D8</accession>
<gene>
    <name evidence="2" type="ORF">Ga0061064_1231</name>
</gene>
<organism evidence="2 3">
    <name type="scientific">Pseudidiomarina woesei</name>
    <dbReference type="NCBI Taxonomy" id="1381080"/>
    <lineage>
        <taxon>Bacteria</taxon>
        <taxon>Pseudomonadati</taxon>
        <taxon>Pseudomonadota</taxon>
        <taxon>Gammaproteobacteria</taxon>
        <taxon>Alteromonadales</taxon>
        <taxon>Idiomarinaceae</taxon>
        <taxon>Pseudidiomarina</taxon>
    </lineage>
</organism>
<name>A0A0K6H3D8_9GAMM</name>